<dbReference type="InterPro" id="IPR031009">
    <property type="entry name" value="Tcm_partner"/>
</dbReference>
<gene>
    <name evidence="1" type="ORF">CLPU_6c00100</name>
</gene>
<dbReference type="RefSeq" id="WP_050355053.1">
    <property type="nucleotide sequence ID" value="NZ_LGSS01000006.1"/>
</dbReference>
<dbReference type="AlphaFoldDB" id="A0A0L0WAI6"/>
<proteinExistence type="predicted"/>
<dbReference type="Proteomes" id="UP000037267">
    <property type="component" value="Unassembled WGS sequence"/>
</dbReference>
<reference evidence="2" key="1">
    <citation type="submission" date="2015-07" db="EMBL/GenBank/DDBJ databases">
        <title>Draft genome sequence of the purine-degrading Gottschalkia purinilyticum DSM 1384 (formerly Clostridium purinilyticum).</title>
        <authorList>
            <person name="Poehlein A."/>
            <person name="Schiel-Bengelsdorf B."/>
            <person name="Bengelsdorf F.R."/>
            <person name="Daniel R."/>
            <person name="Duerre P."/>
        </authorList>
    </citation>
    <scope>NUCLEOTIDE SEQUENCE [LARGE SCALE GENOMIC DNA]</scope>
    <source>
        <strain evidence="2">DSM 1384</strain>
    </source>
</reference>
<dbReference type="OrthoDB" id="275124at2"/>
<keyword evidence="2" id="KW-1185">Reference proteome</keyword>
<organism evidence="1 2">
    <name type="scientific">Gottschalkia purinilytica</name>
    <name type="common">Clostridium purinilyticum</name>
    <dbReference type="NCBI Taxonomy" id="1503"/>
    <lineage>
        <taxon>Bacteria</taxon>
        <taxon>Bacillati</taxon>
        <taxon>Bacillota</taxon>
        <taxon>Tissierellia</taxon>
        <taxon>Tissierellales</taxon>
        <taxon>Gottschalkiaceae</taxon>
        <taxon>Gottschalkia</taxon>
    </lineage>
</organism>
<sequence>MGGTKNFFKEKKEWSIVKDNILNWYLTPYLSKIINTRKPVYIIDCFAGKGKFDSGEVGSPLIIAEQINSNLNKKSSTDIKLLCIEKNKNYYNALEQNLMPFKKFCYGFNGTFEDGFDSILKSINNKNVFFYIDPYGIKSLNFDIFNKIKKSNCHSYEVLMNFNTFGFLREGCRILNYKYDSKFESEVDSMYELNNSIEECYLSDIANGTYWKDILYQYNNKKITMLEAEELFIDNYLKTLERKNIFKYTLSIQIKLKQKNMLKYRLVFGTNHIDGLFLMCDNMNQKLNYMIEKENLGQMSLFSNQCGNECLDINNKARNKIIDILKQNKPNFIDLEELYYKLIKVFEINYKISNYKKILTELEKDNLILVERDPEHTKSGRKSRSFDIKKHKIKIASVY</sequence>
<evidence type="ECO:0000313" key="1">
    <source>
        <dbReference type="EMBL" id="KNF08524.1"/>
    </source>
</evidence>
<evidence type="ECO:0008006" key="3">
    <source>
        <dbReference type="Google" id="ProtNLM"/>
    </source>
</evidence>
<accession>A0A0L0WAI6</accession>
<name>A0A0L0WAI6_GOTPU</name>
<dbReference type="EMBL" id="LGSS01000006">
    <property type="protein sequence ID" value="KNF08524.1"/>
    <property type="molecule type" value="Genomic_DNA"/>
</dbReference>
<comment type="caution">
    <text evidence="1">The sequence shown here is derived from an EMBL/GenBank/DDBJ whole genome shotgun (WGS) entry which is preliminary data.</text>
</comment>
<evidence type="ECO:0000313" key="2">
    <source>
        <dbReference type="Proteomes" id="UP000037267"/>
    </source>
</evidence>
<dbReference type="NCBIfam" id="TIGR04474">
    <property type="entry name" value="tcm_partner"/>
    <property type="match status" value="1"/>
</dbReference>
<protein>
    <recommendedName>
        <fullName evidence="3">Three-Cys-motif partner protein TcmP</fullName>
    </recommendedName>
</protein>
<dbReference type="PATRIC" id="fig|1503.3.peg.2804"/>
<dbReference type="STRING" id="1503.CLPU_6c00100"/>